<comment type="catalytic activity">
    <reaction evidence="6 8">
        <text>(sulfur carrier)-H + L-cysteine = (sulfur carrier)-SH + L-alanine</text>
        <dbReference type="Rhea" id="RHEA:43892"/>
        <dbReference type="Rhea" id="RHEA-COMP:14737"/>
        <dbReference type="Rhea" id="RHEA-COMP:14739"/>
        <dbReference type="ChEBI" id="CHEBI:29917"/>
        <dbReference type="ChEBI" id="CHEBI:35235"/>
        <dbReference type="ChEBI" id="CHEBI:57972"/>
        <dbReference type="ChEBI" id="CHEBI:64428"/>
        <dbReference type="EC" id="2.8.1.7"/>
    </reaction>
</comment>
<dbReference type="PANTHER" id="PTHR43586">
    <property type="entry name" value="CYSTEINE DESULFURASE"/>
    <property type="match status" value="1"/>
</dbReference>
<comment type="similarity">
    <text evidence="2 8">Belongs to the class-V pyridoxal-phosphate-dependent aminotransferase family. Csd subfamily.</text>
</comment>
<protein>
    <recommendedName>
        <fullName evidence="3 8">Cysteine desulfurase</fullName>
        <ecNumber evidence="3 8">2.8.1.7</ecNumber>
    </recommendedName>
</protein>
<evidence type="ECO:0000259" key="9">
    <source>
        <dbReference type="Pfam" id="PF00266"/>
    </source>
</evidence>
<dbReference type="GO" id="GO:0031071">
    <property type="term" value="F:cysteine desulfurase activity"/>
    <property type="evidence" value="ECO:0007669"/>
    <property type="project" value="UniProtKB-UniRule"/>
</dbReference>
<dbReference type="CDD" id="cd06453">
    <property type="entry name" value="SufS_like"/>
    <property type="match status" value="1"/>
</dbReference>
<dbReference type="Pfam" id="PF00266">
    <property type="entry name" value="Aminotran_5"/>
    <property type="match status" value="1"/>
</dbReference>
<feature type="domain" description="Aminotransferase class V" evidence="9">
    <location>
        <begin position="26"/>
        <end position="401"/>
    </location>
</feature>
<comment type="function">
    <text evidence="8">Catalyzes the removal of elemental sulfur and selenium atoms from L-cysteine, L-cystine, L-selenocysteine, and L-selenocystine to produce L-alanine.</text>
</comment>
<sequence length="417" mass="46891">MKKGQYINLKREFRIFRRRINGKPLIYLDSAATSQKPEQVIRAVSDFYAKHNANVHRGVYQLAEEATAMYEGVRKKVAEFIGAELPEEIIFTRGTTESINLVAYTWGEANIKRGDNIVATIMEHHSNFIPWQELCKRKNAQLRLAPITREGKLDVKKFYELIDRKTKLVAITHASNVLGTINPIANIARNLRIKNNKLRILVDGAQAVSHMPINVGKLGCDFYPFSGHKMLGPTGVGVLYAKKDILEKMPPFLFGGNMIRRVSTTARTAWNDVPWKFEAGTASIAQVIGLGAAINYLQKIGMRRIAEHDHSITSYVLNKMKDIRGIEIYGPRTAQDRVGVIAFNIKGIHPHDLATLLDKEGIAVRAGHHCAMPLHREALGTEASVRISLYIYNSEEDVDIFIKALEKICAAFTEKLY</sequence>
<evidence type="ECO:0000256" key="7">
    <source>
        <dbReference type="RuleBase" id="RU004504"/>
    </source>
</evidence>
<comment type="caution">
    <text evidence="10">The sequence shown here is derived from an EMBL/GenBank/DDBJ whole genome shotgun (WGS) entry which is preliminary data.</text>
</comment>
<gene>
    <name evidence="10" type="ORF">A3D59_04470</name>
</gene>
<dbReference type="AlphaFoldDB" id="A0A1G2R7Z8"/>
<dbReference type="Proteomes" id="UP000179258">
    <property type="component" value="Unassembled WGS sequence"/>
</dbReference>
<evidence type="ECO:0000256" key="5">
    <source>
        <dbReference type="ARBA" id="ARBA00022898"/>
    </source>
</evidence>
<dbReference type="EMBL" id="MHTX01000017">
    <property type="protein sequence ID" value="OHA68392.1"/>
    <property type="molecule type" value="Genomic_DNA"/>
</dbReference>
<name>A0A1G2R7Z8_9BACT</name>
<evidence type="ECO:0000256" key="4">
    <source>
        <dbReference type="ARBA" id="ARBA00022679"/>
    </source>
</evidence>
<dbReference type="GO" id="GO:0030170">
    <property type="term" value="F:pyridoxal phosphate binding"/>
    <property type="evidence" value="ECO:0007669"/>
    <property type="project" value="UniProtKB-UniRule"/>
</dbReference>
<keyword evidence="5 8" id="KW-0663">Pyridoxal phosphate</keyword>
<evidence type="ECO:0000256" key="6">
    <source>
        <dbReference type="ARBA" id="ARBA00050776"/>
    </source>
</evidence>
<dbReference type="EC" id="2.8.1.7" evidence="3 8"/>
<evidence type="ECO:0000256" key="2">
    <source>
        <dbReference type="ARBA" id="ARBA00010447"/>
    </source>
</evidence>
<dbReference type="InterPro" id="IPR016454">
    <property type="entry name" value="Cysteine_dSase"/>
</dbReference>
<dbReference type="InterPro" id="IPR000192">
    <property type="entry name" value="Aminotrans_V_dom"/>
</dbReference>
<evidence type="ECO:0000256" key="3">
    <source>
        <dbReference type="ARBA" id="ARBA00012239"/>
    </source>
</evidence>
<evidence type="ECO:0000256" key="1">
    <source>
        <dbReference type="ARBA" id="ARBA00001933"/>
    </source>
</evidence>
<dbReference type="Gene3D" id="3.90.1150.10">
    <property type="entry name" value="Aspartate Aminotransferase, domain 1"/>
    <property type="match status" value="1"/>
</dbReference>
<dbReference type="Gene3D" id="3.40.640.10">
    <property type="entry name" value="Type I PLP-dependent aspartate aminotransferase-like (Major domain)"/>
    <property type="match status" value="1"/>
</dbReference>
<accession>A0A1G2R7Z8</accession>
<comment type="cofactor">
    <cofactor evidence="1 7">
        <name>pyridoxal 5'-phosphate</name>
        <dbReference type="ChEBI" id="CHEBI:597326"/>
    </cofactor>
</comment>
<organism evidence="10 11">
    <name type="scientific">Candidatus Wildermuthbacteria bacterium RIFCSPHIGHO2_02_FULL_47_17</name>
    <dbReference type="NCBI Taxonomy" id="1802452"/>
    <lineage>
        <taxon>Bacteria</taxon>
        <taxon>Candidatus Wildermuthiibacteriota</taxon>
    </lineage>
</organism>
<reference evidence="10 11" key="1">
    <citation type="journal article" date="2016" name="Nat. Commun.">
        <title>Thousands of microbial genomes shed light on interconnected biogeochemical processes in an aquifer system.</title>
        <authorList>
            <person name="Anantharaman K."/>
            <person name="Brown C.T."/>
            <person name="Hug L.A."/>
            <person name="Sharon I."/>
            <person name="Castelle C.J."/>
            <person name="Probst A.J."/>
            <person name="Thomas B.C."/>
            <person name="Singh A."/>
            <person name="Wilkins M.J."/>
            <person name="Karaoz U."/>
            <person name="Brodie E.L."/>
            <person name="Williams K.H."/>
            <person name="Hubbard S.S."/>
            <person name="Banfield J.F."/>
        </authorList>
    </citation>
    <scope>NUCLEOTIDE SEQUENCE [LARGE SCALE GENOMIC DNA]</scope>
</reference>
<dbReference type="PANTHER" id="PTHR43586:SF8">
    <property type="entry name" value="CYSTEINE DESULFURASE 1, CHLOROPLASTIC"/>
    <property type="match status" value="1"/>
</dbReference>
<evidence type="ECO:0000256" key="8">
    <source>
        <dbReference type="RuleBase" id="RU004506"/>
    </source>
</evidence>
<dbReference type="PIRSF" id="PIRSF005572">
    <property type="entry name" value="NifS"/>
    <property type="match status" value="1"/>
</dbReference>
<dbReference type="InterPro" id="IPR020578">
    <property type="entry name" value="Aminotrans_V_PyrdxlP_BS"/>
</dbReference>
<evidence type="ECO:0000313" key="10">
    <source>
        <dbReference type="EMBL" id="OHA68392.1"/>
    </source>
</evidence>
<dbReference type="NCBIfam" id="TIGR01979">
    <property type="entry name" value="sufS"/>
    <property type="match status" value="1"/>
</dbReference>
<dbReference type="InterPro" id="IPR015424">
    <property type="entry name" value="PyrdxlP-dep_Trfase"/>
</dbReference>
<dbReference type="PROSITE" id="PS00595">
    <property type="entry name" value="AA_TRANSFER_CLASS_5"/>
    <property type="match status" value="1"/>
</dbReference>
<dbReference type="SUPFAM" id="SSF53383">
    <property type="entry name" value="PLP-dependent transferases"/>
    <property type="match status" value="1"/>
</dbReference>
<evidence type="ECO:0000313" key="11">
    <source>
        <dbReference type="Proteomes" id="UP000179258"/>
    </source>
</evidence>
<keyword evidence="4 8" id="KW-0808">Transferase</keyword>
<dbReference type="InterPro" id="IPR010970">
    <property type="entry name" value="Cys_dSase_SufS"/>
</dbReference>
<proteinExistence type="inferred from homology"/>
<dbReference type="InterPro" id="IPR015422">
    <property type="entry name" value="PyrdxlP-dep_Trfase_small"/>
</dbReference>
<dbReference type="GO" id="GO:0006534">
    <property type="term" value="P:cysteine metabolic process"/>
    <property type="evidence" value="ECO:0007669"/>
    <property type="project" value="UniProtKB-UniRule"/>
</dbReference>
<dbReference type="InterPro" id="IPR015421">
    <property type="entry name" value="PyrdxlP-dep_Trfase_major"/>
</dbReference>